<accession>A0A914CGS8</accession>
<evidence type="ECO:0000313" key="3">
    <source>
        <dbReference type="WBParaSite" id="ACRNAN_scaffold107.g27601.t1"/>
    </source>
</evidence>
<dbReference type="Pfam" id="PF00291">
    <property type="entry name" value="PALP"/>
    <property type="match status" value="1"/>
</dbReference>
<feature type="domain" description="Tryptophan synthase beta chain-like PALP" evidence="1">
    <location>
        <begin position="4"/>
        <end position="295"/>
    </location>
</feature>
<dbReference type="PANTHER" id="PTHR10314">
    <property type="entry name" value="CYSTATHIONINE BETA-SYNTHASE"/>
    <property type="match status" value="1"/>
</dbReference>
<name>A0A914CGS8_9BILA</name>
<dbReference type="InterPro" id="IPR001926">
    <property type="entry name" value="TrpB-like_PALP"/>
</dbReference>
<dbReference type="WBParaSite" id="ACRNAN_scaffold107.g27601.t1">
    <property type="protein sequence ID" value="ACRNAN_scaffold107.g27601.t1"/>
    <property type="gene ID" value="ACRNAN_scaffold107.g27601"/>
</dbReference>
<proteinExistence type="predicted"/>
<dbReference type="GO" id="GO:0019344">
    <property type="term" value="P:cysteine biosynthetic process"/>
    <property type="evidence" value="ECO:0007669"/>
    <property type="project" value="UniProtKB-ARBA"/>
</dbReference>
<reference evidence="3" key="1">
    <citation type="submission" date="2022-11" db="UniProtKB">
        <authorList>
            <consortium name="WormBaseParasite"/>
        </authorList>
    </citation>
    <scope>IDENTIFICATION</scope>
</reference>
<dbReference type="InterPro" id="IPR036052">
    <property type="entry name" value="TrpB-like_PALP_sf"/>
</dbReference>
<dbReference type="InterPro" id="IPR050214">
    <property type="entry name" value="Cys_Synth/Cystath_Beta-Synth"/>
</dbReference>
<evidence type="ECO:0000259" key="1">
    <source>
        <dbReference type="Pfam" id="PF00291"/>
    </source>
</evidence>
<evidence type="ECO:0000313" key="2">
    <source>
        <dbReference type="Proteomes" id="UP000887540"/>
    </source>
</evidence>
<sequence>MPEIELYFKNEAQSVTKSLKHRLAWCLYMWALIEGHIQPNRTIYEASSGNSAIAQAYFAQLLGVPYLAIVPDDTEDVKIDRIKIFGATVLKENIGKRFALAAEMAKKSNGFYMNQFAHAGIAEEYHDSGNYDFESTNVLHEIIQQLKEIYKIEEYPHFFVHAAGTGGTISSVGKFVKKYNLPTQVVLADPEFSEYYDYVTYGMFQNESAANLWEPPGLHGIGFGYCCPAIYGVTTSLKSEVIDSAYKIPDLASIASMHFLRKHGIYGGPSTGINFITSLSIAARQRKNFTQDRKLHIVTLFADGGEMYEDSYFNEAWISEHYKNPKSLHILHCWKGVLETSFSTGSDPIDLGSKICLT</sequence>
<dbReference type="AlphaFoldDB" id="A0A914CGS8"/>
<protein>
    <submittedName>
        <fullName evidence="3">Tryptophan synthase beta chain-like PALP domain-containing protein</fullName>
    </submittedName>
</protein>
<dbReference type="Proteomes" id="UP000887540">
    <property type="component" value="Unplaced"/>
</dbReference>
<dbReference type="SUPFAM" id="SSF53686">
    <property type="entry name" value="Tryptophan synthase beta subunit-like PLP-dependent enzymes"/>
    <property type="match status" value="1"/>
</dbReference>
<keyword evidence="2" id="KW-1185">Reference proteome</keyword>
<organism evidence="2 3">
    <name type="scientific">Acrobeloides nanus</name>
    <dbReference type="NCBI Taxonomy" id="290746"/>
    <lineage>
        <taxon>Eukaryota</taxon>
        <taxon>Metazoa</taxon>
        <taxon>Ecdysozoa</taxon>
        <taxon>Nematoda</taxon>
        <taxon>Chromadorea</taxon>
        <taxon>Rhabditida</taxon>
        <taxon>Tylenchina</taxon>
        <taxon>Cephalobomorpha</taxon>
        <taxon>Cephaloboidea</taxon>
        <taxon>Cephalobidae</taxon>
        <taxon>Acrobeloides</taxon>
    </lineage>
</organism>
<dbReference type="Gene3D" id="3.40.50.1100">
    <property type="match status" value="2"/>
</dbReference>